<dbReference type="OrthoDB" id="3466524at2"/>
<accession>A0A6H9YUY0</accession>
<evidence type="ECO:0000256" key="1">
    <source>
        <dbReference type="SAM" id="SignalP"/>
    </source>
</evidence>
<proteinExistence type="predicted"/>
<keyword evidence="1" id="KW-0732">Signal</keyword>
<feature type="signal peptide" evidence="1">
    <location>
        <begin position="1"/>
        <end position="27"/>
    </location>
</feature>
<reference evidence="2 3" key="1">
    <citation type="submission" date="2019-09" db="EMBL/GenBank/DDBJ databases">
        <title>Actinomadura physcomitrii sp. nov., a novel actinomycete isolated from moss [Physcomitrium sphaericum (Ludw) Fuernr].</title>
        <authorList>
            <person name="Zhuang X."/>
            <person name="Liu C."/>
        </authorList>
    </citation>
    <scope>NUCLEOTIDE SEQUENCE [LARGE SCALE GENOMIC DNA]</scope>
    <source>
        <strain evidence="2 3">HMC1</strain>
    </source>
</reference>
<dbReference type="Proteomes" id="UP000468735">
    <property type="component" value="Unassembled WGS sequence"/>
</dbReference>
<dbReference type="EMBL" id="WBMT01000014">
    <property type="protein sequence ID" value="KAB2345250.1"/>
    <property type="molecule type" value="Genomic_DNA"/>
</dbReference>
<protein>
    <recommendedName>
        <fullName evidence="4">LamG domain-containing protein</fullName>
    </recommendedName>
</protein>
<keyword evidence="3" id="KW-1185">Reference proteome</keyword>
<name>A0A6H9YUY0_9ACTN</name>
<dbReference type="RefSeq" id="WP_151564962.1">
    <property type="nucleotide sequence ID" value="NZ_WBMT01000014.1"/>
</dbReference>
<comment type="caution">
    <text evidence="2">The sequence shown here is derived from an EMBL/GenBank/DDBJ whole genome shotgun (WGS) entry which is preliminary data.</text>
</comment>
<gene>
    <name evidence="2" type="ORF">F8566_28750</name>
</gene>
<evidence type="ECO:0008006" key="4">
    <source>
        <dbReference type="Google" id="ProtNLM"/>
    </source>
</evidence>
<feature type="chain" id="PRO_5026154762" description="LamG domain-containing protein" evidence="1">
    <location>
        <begin position="28"/>
        <end position="254"/>
    </location>
</feature>
<evidence type="ECO:0000313" key="3">
    <source>
        <dbReference type="Proteomes" id="UP000468735"/>
    </source>
</evidence>
<sequence>MRVGIRFAAVTGVAMAAGLVSVPAAHAAGGGVRHDIVVKENKRGFKAFGPGFVLKLNKDGIVTRVNEDKFGDPSTGNPIVRQLIDFAGRTLRPFVCENGTYTIKAGTFKRAWRFSALERRPAIYPEQFQTAFPGFVTPFLGEIDATVTDAAGETLRVYISDLGYEARTKNGGFRGTYPIHGLIVDGKGKVRDRISLLGRFKSGADGANARYWIEDRGTCHQTANLNWGPNTDRVVVTGPLLVLPFNSPVVTPRG</sequence>
<dbReference type="AlphaFoldDB" id="A0A6H9YUY0"/>
<evidence type="ECO:0000313" key="2">
    <source>
        <dbReference type="EMBL" id="KAB2345250.1"/>
    </source>
</evidence>
<organism evidence="2 3">
    <name type="scientific">Actinomadura rudentiformis</name>
    <dbReference type="NCBI Taxonomy" id="359158"/>
    <lineage>
        <taxon>Bacteria</taxon>
        <taxon>Bacillati</taxon>
        <taxon>Actinomycetota</taxon>
        <taxon>Actinomycetes</taxon>
        <taxon>Streptosporangiales</taxon>
        <taxon>Thermomonosporaceae</taxon>
        <taxon>Actinomadura</taxon>
    </lineage>
</organism>